<protein>
    <submittedName>
        <fullName evidence="2">Similar to Saccharomyces cerevisiae YBR012C Dubious open reading frame, unlikely to encode a functional protein</fullName>
    </submittedName>
</protein>
<feature type="chain" id="PRO_5012168736" evidence="1">
    <location>
        <begin position="17"/>
        <end position="197"/>
    </location>
</feature>
<gene>
    <name evidence="2" type="ORF">KASA_0A00022G</name>
</gene>
<dbReference type="EMBL" id="FXLY01000017">
    <property type="protein sequence ID" value="SMN22987.1"/>
    <property type="molecule type" value="Genomic_DNA"/>
</dbReference>
<name>A0A1X7RBE5_9SACH</name>
<proteinExistence type="predicted"/>
<sequence length="197" mass="22602">MKYYFIFTIILAICHALQDDNIKLGAHTDMFQTTNRTFELNTDGADMNLKLLQLVSSICGLISSIYHLFTDGEITRKITPVRTSTNIHNITLNGTQWEYAWSSQSMCVTYDSFAVDEAMQTILNFCIDEYSYNITLAMCIIIDLPDICSYEIRLQRKTDIALKIRKPFENIWNIRCNGYGNQHITYVGGLCYPSDSN</sequence>
<keyword evidence="3" id="KW-1185">Reference proteome</keyword>
<dbReference type="AlphaFoldDB" id="A0A1X7RBE5"/>
<keyword evidence="1" id="KW-0732">Signal</keyword>
<evidence type="ECO:0000313" key="3">
    <source>
        <dbReference type="Proteomes" id="UP000196158"/>
    </source>
</evidence>
<organism evidence="2 3">
    <name type="scientific">Maudiozyma saulgeensis</name>
    <dbReference type="NCBI Taxonomy" id="1789683"/>
    <lineage>
        <taxon>Eukaryota</taxon>
        <taxon>Fungi</taxon>
        <taxon>Dikarya</taxon>
        <taxon>Ascomycota</taxon>
        <taxon>Saccharomycotina</taxon>
        <taxon>Saccharomycetes</taxon>
        <taxon>Saccharomycetales</taxon>
        <taxon>Saccharomycetaceae</taxon>
        <taxon>Maudiozyma</taxon>
    </lineage>
</organism>
<reference evidence="2 3" key="1">
    <citation type="submission" date="2017-04" db="EMBL/GenBank/DDBJ databases">
        <authorList>
            <person name="Afonso C.L."/>
            <person name="Miller P.J."/>
            <person name="Scott M.A."/>
            <person name="Spackman E."/>
            <person name="Goraichik I."/>
            <person name="Dimitrov K.M."/>
            <person name="Suarez D.L."/>
            <person name="Swayne D.E."/>
        </authorList>
    </citation>
    <scope>NUCLEOTIDE SEQUENCE [LARGE SCALE GENOMIC DNA]</scope>
</reference>
<evidence type="ECO:0000256" key="1">
    <source>
        <dbReference type="SAM" id="SignalP"/>
    </source>
</evidence>
<dbReference type="Proteomes" id="UP000196158">
    <property type="component" value="Unassembled WGS sequence"/>
</dbReference>
<feature type="signal peptide" evidence="1">
    <location>
        <begin position="1"/>
        <end position="16"/>
    </location>
</feature>
<accession>A0A1X7RBE5</accession>
<evidence type="ECO:0000313" key="2">
    <source>
        <dbReference type="EMBL" id="SMN22987.1"/>
    </source>
</evidence>
<dbReference type="OrthoDB" id="4069830at2759"/>